<dbReference type="GO" id="GO:0003871">
    <property type="term" value="F:5-methyltetrahydropteroyltriglutamate-homocysteine S-methyltransferase activity"/>
    <property type="evidence" value="ECO:0007669"/>
    <property type="project" value="UniProtKB-UniRule"/>
</dbReference>
<dbReference type="InterPro" id="IPR002629">
    <property type="entry name" value="Met_Synth_C/arc"/>
</dbReference>
<comment type="cofactor">
    <cofactor evidence="12">
        <name>Zn(2+)</name>
        <dbReference type="ChEBI" id="CHEBI:29105"/>
    </cofactor>
    <text evidence="12">Binds 2 Zn(2+) ions per subunit.</text>
</comment>
<comment type="cofactor">
    <cofactor evidence="10">
        <name>Zn(2+)</name>
        <dbReference type="ChEBI" id="CHEBI:29105"/>
    </cofactor>
    <text evidence="10">Binds 1 zinc ion per subunit.</text>
</comment>
<comment type="catalytic activity">
    <reaction evidence="10">
        <text>5-methyltetrahydropteroyltri-L-glutamate + L-homocysteine = tetrahydropteroyltri-L-glutamate + L-methionine</text>
        <dbReference type="Rhea" id="RHEA:21196"/>
        <dbReference type="ChEBI" id="CHEBI:57844"/>
        <dbReference type="ChEBI" id="CHEBI:58140"/>
        <dbReference type="ChEBI" id="CHEBI:58199"/>
        <dbReference type="ChEBI" id="CHEBI:58207"/>
        <dbReference type="EC" id="2.1.1.14"/>
    </reaction>
</comment>
<dbReference type="EMBL" id="CP001698">
    <property type="protein sequence ID" value="ADN02606.1"/>
    <property type="molecule type" value="Genomic_DNA"/>
</dbReference>
<feature type="active site" description="Proton donor" evidence="10 13">
    <location>
        <position position="691"/>
    </location>
</feature>
<dbReference type="RefSeq" id="WP_013314445.1">
    <property type="nucleotide sequence ID" value="NC_014484.1"/>
</dbReference>
<keyword evidence="6 10" id="KW-0808">Transferase</keyword>
<evidence type="ECO:0000256" key="4">
    <source>
        <dbReference type="ARBA" id="ARBA00022603"/>
    </source>
</evidence>
<dbReference type="NCBIfam" id="TIGR01371">
    <property type="entry name" value="met_syn_B12ind"/>
    <property type="match status" value="1"/>
</dbReference>
<feature type="binding site" evidence="10">
    <location>
        <position position="640"/>
    </location>
    <ligand>
        <name>Zn(2+)</name>
        <dbReference type="ChEBI" id="CHEBI:29105"/>
        <note>catalytic</note>
    </ligand>
</feature>
<dbReference type="Gene3D" id="3.20.20.210">
    <property type="match status" value="2"/>
</dbReference>
<dbReference type="PIRSF" id="PIRSF000382">
    <property type="entry name" value="MeTrfase_B12_ind"/>
    <property type="match status" value="1"/>
</dbReference>
<dbReference type="UniPathway" id="UPA00051">
    <property type="reaction ID" value="UER00082"/>
</dbReference>
<dbReference type="CDD" id="cd03312">
    <property type="entry name" value="CIMS_N_terminal_like"/>
    <property type="match status" value="1"/>
</dbReference>
<dbReference type="Proteomes" id="UP000001296">
    <property type="component" value="Chromosome"/>
</dbReference>
<evidence type="ECO:0000256" key="7">
    <source>
        <dbReference type="ARBA" id="ARBA00022723"/>
    </source>
</evidence>
<dbReference type="InterPro" id="IPR013215">
    <property type="entry name" value="Cbl-indep_Met_Synth_N"/>
</dbReference>
<feature type="domain" description="Cobalamin-independent methionine synthase MetE C-terminal/archaeal" evidence="14">
    <location>
        <begin position="423"/>
        <end position="745"/>
    </location>
</feature>
<dbReference type="PANTHER" id="PTHR30519">
    <property type="entry name" value="5-METHYLTETRAHYDROPTEROYLTRIGLUTAMATE--HOMOCYSTEINE METHYLTRANSFERASE"/>
    <property type="match status" value="1"/>
</dbReference>
<dbReference type="GO" id="GO:0009086">
    <property type="term" value="P:methionine biosynthetic process"/>
    <property type="evidence" value="ECO:0007669"/>
    <property type="project" value="UniProtKB-UniRule"/>
</dbReference>
<keyword evidence="8 10" id="KW-0862">Zinc</keyword>
<keyword evidence="5 10" id="KW-0028">Amino-acid biosynthesis</keyword>
<reference key="1">
    <citation type="submission" date="2009-08" db="EMBL/GenBank/DDBJ databases">
        <title>The genome sequence of Spirochaeta thermophila DSM6192.</title>
        <authorList>
            <person name="Angelov A."/>
            <person name="Mientus M."/>
            <person name="Wittenberg S."/>
            <person name="Lehmann R."/>
            <person name="Liesegang H."/>
            <person name="Daniel R."/>
            <person name="Liebl W."/>
        </authorList>
    </citation>
    <scope>NUCLEOTIDE SEQUENCE</scope>
    <source>
        <strain>DSM 6192</strain>
    </source>
</reference>
<dbReference type="InterPro" id="IPR006276">
    <property type="entry name" value="Cobalamin-indep_Met_synthase"/>
</dbReference>
<evidence type="ECO:0000256" key="6">
    <source>
        <dbReference type="ARBA" id="ARBA00022679"/>
    </source>
</evidence>
<feature type="binding site" evidence="10">
    <location>
        <begin position="15"/>
        <end position="18"/>
    </location>
    <ligand>
        <name>5-methyltetrahydropteroyltri-L-glutamate</name>
        <dbReference type="ChEBI" id="CHEBI:58207"/>
    </ligand>
</feature>
<feature type="binding site" evidence="11">
    <location>
        <position position="18"/>
    </location>
    <ligand>
        <name>5-methyltetrahydropteroyltri-L-glutamate</name>
        <dbReference type="ChEBI" id="CHEBI:58207"/>
    </ligand>
</feature>
<reference evidence="16 17" key="2">
    <citation type="journal article" date="2010" name="J. Bacteriol.">
        <title>Genome sequence of the polysaccharide-degrading, thermophilic anaerobe Spirochaeta thermophila DSM 6192.</title>
        <authorList>
            <person name="Angelov A."/>
            <person name="Liebl S."/>
            <person name="Ballschmiter M."/>
            <person name="Bomeke M."/>
            <person name="Lehmann R."/>
            <person name="Liesegang H."/>
            <person name="Daniel R."/>
            <person name="Liebl W."/>
        </authorList>
    </citation>
    <scope>NUCLEOTIDE SEQUENCE [LARGE SCALE GENOMIC DNA]</scope>
    <source>
        <strain evidence="17">ATCC 49972 / DSM 6192 / RI 19.B1</strain>
    </source>
</reference>
<accession>E0RNL5</accession>
<dbReference type="SUPFAM" id="SSF51726">
    <property type="entry name" value="UROD/MetE-like"/>
    <property type="match status" value="2"/>
</dbReference>
<keyword evidence="4 10" id="KW-0489">Methyltransferase</keyword>
<feature type="domain" description="Cobalamin-independent methionine synthase MetE N-terminal" evidence="15">
    <location>
        <begin position="3"/>
        <end position="302"/>
    </location>
</feature>
<dbReference type="KEGG" id="sta:STHERM_c16680"/>
<protein>
    <recommendedName>
        <fullName evidence="10">5-methyltetrahydropteroyltriglutamate--homocysteine methyltransferase</fullName>
        <ecNumber evidence="10">2.1.1.14</ecNumber>
    </recommendedName>
    <alternativeName>
        <fullName evidence="10">Cobalamin-independent methionine synthase</fullName>
    </alternativeName>
    <alternativeName>
        <fullName evidence="10">Methionine synthase, vitamin-B12 independent isozyme</fullName>
    </alternativeName>
</protein>
<dbReference type="eggNOG" id="COG0620">
    <property type="taxonomic scope" value="Bacteria"/>
</dbReference>
<feature type="binding site" evidence="12">
    <location>
        <position position="638"/>
    </location>
    <ligand>
        <name>Zn(2+)</name>
        <dbReference type="ChEBI" id="CHEBI:29105"/>
        <label>1</label>
        <note>catalytic</note>
    </ligand>
</feature>
<feature type="binding site" evidence="10 11">
    <location>
        <position position="596"/>
    </location>
    <ligand>
        <name>L-methionine</name>
        <dbReference type="ChEBI" id="CHEBI:57844"/>
    </ligand>
</feature>
<feature type="binding site" evidence="10">
    <location>
        <position position="638"/>
    </location>
    <ligand>
        <name>Zn(2+)</name>
        <dbReference type="ChEBI" id="CHEBI:29105"/>
        <note>catalytic</note>
    </ligand>
</feature>
<feature type="binding site" evidence="10 11">
    <location>
        <begin position="428"/>
        <end position="430"/>
    </location>
    <ligand>
        <name>L-methionine</name>
        <dbReference type="ChEBI" id="CHEBI:57844"/>
    </ligand>
</feature>
<keyword evidence="7 10" id="KW-0479">Metal-binding</keyword>
<dbReference type="Pfam" id="PF08267">
    <property type="entry name" value="Meth_synt_1"/>
    <property type="match status" value="1"/>
</dbReference>
<feature type="binding site" evidence="10 11">
    <location>
        <position position="596"/>
    </location>
    <ligand>
        <name>L-homocysteine</name>
        <dbReference type="ChEBI" id="CHEBI:58199"/>
    </ligand>
</feature>
<evidence type="ECO:0000256" key="10">
    <source>
        <dbReference type="HAMAP-Rule" id="MF_00172"/>
    </source>
</evidence>
<dbReference type="GO" id="GO:0032259">
    <property type="term" value="P:methylation"/>
    <property type="evidence" value="ECO:0007669"/>
    <property type="project" value="UniProtKB-KW"/>
</dbReference>
<feature type="binding site" evidence="10 11">
    <location>
        <begin position="512"/>
        <end position="513"/>
    </location>
    <ligand>
        <name>5-methyltetrahydropteroyltri-L-glutamate</name>
        <dbReference type="ChEBI" id="CHEBI:58207"/>
    </ligand>
</feature>
<evidence type="ECO:0000256" key="1">
    <source>
        <dbReference type="ARBA" id="ARBA00002777"/>
    </source>
</evidence>
<dbReference type="NCBIfam" id="NF003556">
    <property type="entry name" value="PRK05222.1"/>
    <property type="match status" value="1"/>
</dbReference>
<proteinExistence type="inferred from homology"/>
<dbReference type="InterPro" id="IPR038071">
    <property type="entry name" value="UROD/MetE-like_sf"/>
</dbReference>
<evidence type="ECO:0000313" key="16">
    <source>
        <dbReference type="EMBL" id="ADN02606.1"/>
    </source>
</evidence>
<keyword evidence="10" id="KW-0677">Repeat</keyword>
<dbReference type="GO" id="GO:0008270">
    <property type="term" value="F:zinc ion binding"/>
    <property type="evidence" value="ECO:0007669"/>
    <property type="project" value="InterPro"/>
</dbReference>
<evidence type="ECO:0000256" key="13">
    <source>
        <dbReference type="PIRSR" id="PIRSR000382-3"/>
    </source>
</evidence>
<keyword evidence="9 10" id="KW-0486">Methionine biosynthesis</keyword>
<evidence type="ECO:0000256" key="3">
    <source>
        <dbReference type="ARBA" id="ARBA00009553"/>
    </source>
</evidence>
<comment type="function">
    <text evidence="1 10">Catalyzes the transfer of a methyl group from 5-methyltetrahydrofolate to homocysteine resulting in methionine formation.</text>
</comment>
<feature type="binding site" evidence="10">
    <location>
        <position position="723"/>
    </location>
    <ligand>
        <name>Zn(2+)</name>
        <dbReference type="ChEBI" id="CHEBI:29105"/>
        <note>catalytic</note>
    </ligand>
</feature>
<evidence type="ECO:0000256" key="9">
    <source>
        <dbReference type="ARBA" id="ARBA00023167"/>
    </source>
</evidence>
<feature type="binding site" evidence="10 11">
    <location>
        <position position="481"/>
    </location>
    <ligand>
        <name>L-methionine</name>
        <dbReference type="ChEBI" id="CHEBI:57844"/>
    </ligand>
</feature>
<dbReference type="EC" id="2.1.1.14" evidence="10"/>
<evidence type="ECO:0000256" key="8">
    <source>
        <dbReference type="ARBA" id="ARBA00022833"/>
    </source>
</evidence>
<dbReference type="HOGENOM" id="CLU_013175_0_0_12"/>
<name>E0RNL5_WINT6</name>
<dbReference type="Pfam" id="PF01717">
    <property type="entry name" value="Meth_synt_2"/>
    <property type="match status" value="1"/>
</dbReference>
<feature type="binding site" evidence="10">
    <location>
        <position position="662"/>
    </location>
    <ligand>
        <name>Zn(2+)</name>
        <dbReference type="ChEBI" id="CHEBI:29105"/>
        <note>catalytic</note>
    </ligand>
</feature>
<dbReference type="PaxDb" id="665571-STHERM_c16680"/>
<feature type="binding site" evidence="10">
    <location>
        <position position="113"/>
    </location>
    <ligand>
        <name>5-methyltetrahydropteroyltri-L-glutamate</name>
        <dbReference type="ChEBI" id="CHEBI:58207"/>
    </ligand>
</feature>
<evidence type="ECO:0000256" key="2">
    <source>
        <dbReference type="ARBA" id="ARBA00004681"/>
    </source>
</evidence>
<evidence type="ECO:0000256" key="12">
    <source>
        <dbReference type="PIRSR" id="PIRSR000382-2"/>
    </source>
</evidence>
<evidence type="ECO:0000259" key="14">
    <source>
        <dbReference type="Pfam" id="PF01717"/>
    </source>
</evidence>
<sequence length="755" mass="86063">METHVIGFPRIGARRELKKAVEAYWKGATDRSSLEDTGKRLMEYAWKTQKEAGLSLVTVGDFSYYDHILDMALALSLIPSRFKKEDYPHDLDLSFALARGDRERNIPALDMTKWFDTNYHYIVPELEDSSSIRLAEHTRIEEQVHLARSLGYRVKATLPGPLTFLSLARETGERPRWSFADEVGKAYATLLSRLAPHCEWIQLEEPILATDLSSPQKEAWASIYAQLSDHTERILVACYFGPVGENIELLLSSGVRGIHLDLTREGVEVLSRIPEDRVVSLGVIDGRNVWRADLEAAARIVEPQVARRGDDKTMLSSSCSLLHVPIDLELETALPEYIKEWLAFAVQKCRELSLLARYLTNGETGPEWESSRKAAEARRRHPEVMIPRVRERVASVTGTQLTRSLPFADRKPLQQEKLGLPLFPTTTIGSFPQTPEIRKVRARFKRGEITREEYETYMEGEIERVIREQEALGLDVLVHGEPERNDMVEYFAELLPGYCTTTNGWVQSYGTRCVKPPIIYGDVHRSEPMTIRWITYAQSLTSRPVKGMLTGPVTMLKWSFVRDDIPARDVAFQIALALRDEVADLEAQGITVIQIDEPAIREGLPLRRTQWEEYLTWATDAFRLASSGAAPDTQIHTHMCYSDFEDIIEWIARLDADVISIEASRSDMQLLEAFHRFDYPNDIGPGVYDVHSPRIPGIEEMYRLLKKALEVIAPGQLWVNPDCGLKTRAWEEVRPSLTNMVEAARRLRKEYDGRK</sequence>
<feature type="binding site" evidence="11">
    <location>
        <position position="118"/>
    </location>
    <ligand>
        <name>5-methyltetrahydropteroyltri-L-glutamate</name>
        <dbReference type="ChEBI" id="CHEBI:58207"/>
    </ligand>
</feature>
<comment type="pathway">
    <text evidence="2 10">Amino-acid biosynthesis; L-methionine biosynthesis via de novo pathway; L-methionine from L-homocysteine (MetE route): step 1/1.</text>
</comment>
<feature type="binding site" evidence="12">
    <location>
        <position position="662"/>
    </location>
    <ligand>
        <name>Zn(2+)</name>
        <dbReference type="ChEBI" id="CHEBI:29105"/>
        <label>2</label>
    </ligand>
</feature>
<comment type="similarity">
    <text evidence="3 10">Belongs to the vitamin-B12 independent methionine synthase family.</text>
</comment>
<dbReference type="HAMAP" id="MF_00172">
    <property type="entry name" value="Meth_synth"/>
    <property type="match status" value="1"/>
</dbReference>
<organism evidence="16 17">
    <name type="scientific">Winmispira thermophila (strain ATCC 49972 / DSM 6192 / RI 19.B1)</name>
    <name type="common">Spirochaeta thermophila</name>
    <dbReference type="NCBI Taxonomy" id="665571"/>
    <lineage>
        <taxon>Bacteria</taxon>
        <taxon>Pseudomonadati</taxon>
        <taxon>Spirochaetota</taxon>
        <taxon>Spirochaetia</taxon>
        <taxon>Winmispirales</taxon>
        <taxon>Winmispiraceae</taxon>
        <taxon>Winmispira</taxon>
    </lineage>
</organism>
<evidence type="ECO:0000259" key="15">
    <source>
        <dbReference type="Pfam" id="PF08267"/>
    </source>
</evidence>
<evidence type="ECO:0000256" key="5">
    <source>
        <dbReference type="ARBA" id="ARBA00022605"/>
    </source>
</evidence>
<feature type="binding site" evidence="10 11">
    <location>
        <begin position="428"/>
        <end position="430"/>
    </location>
    <ligand>
        <name>L-homocysteine</name>
        <dbReference type="ChEBI" id="CHEBI:58199"/>
    </ligand>
</feature>
<feature type="binding site" evidence="10">
    <location>
        <position position="602"/>
    </location>
    <ligand>
        <name>5-methyltetrahydropteroyltri-L-glutamate</name>
        <dbReference type="ChEBI" id="CHEBI:58207"/>
    </ligand>
</feature>
<evidence type="ECO:0000256" key="11">
    <source>
        <dbReference type="PIRSR" id="PIRSR000382-1"/>
    </source>
</evidence>
<dbReference type="AlphaFoldDB" id="E0RNL5"/>
<gene>
    <name evidence="10" type="primary">metE</name>
    <name evidence="16" type="ordered locus">STHERM_c16680</name>
</gene>
<evidence type="ECO:0000313" key="17">
    <source>
        <dbReference type="Proteomes" id="UP000001296"/>
    </source>
</evidence>
<dbReference type="CDD" id="cd03311">
    <property type="entry name" value="CIMS_C_terminal_like"/>
    <property type="match status" value="1"/>
</dbReference>
<feature type="binding site" evidence="10">
    <location>
        <position position="481"/>
    </location>
    <ligand>
        <name>L-homocysteine</name>
        <dbReference type="ChEBI" id="CHEBI:58199"/>
    </ligand>
</feature>
<feature type="binding site" evidence="12">
    <location>
        <position position="640"/>
    </location>
    <ligand>
        <name>Zn(2+)</name>
        <dbReference type="ChEBI" id="CHEBI:29105"/>
        <label>1</label>
        <note>catalytic</note>
    </ligand>
</feature>
<feature type="binding site" evidence="10 11">
    <location>
        <position position="558"/>
    </location>
    <ligand>
        <name>5-methyltetrahydropteroyltri-L-glutamate</name>
        <dbReference type="ChEBI" id="CHEBI:58207"/>
    </ligand>
</feature>
<feature type="binding site" evidence="12">
    <location>
        <position position="723"/>
    </location>
    <ligand>
        <name>Zn(2+)</name>
        <dbReference type="ChEBI" id="CHEBI:29105"/>
        <label>1</label>
        <note>catalytic</note>
    </ligand>
</feature>